<evidence type="ECO:0000256" key="1">
    <source>
        <dbReference type="ARBA" id="ARBA00022441"/>
    </source>
</evidence>
<feature type="transmembrane region" description="Helical" evidence="3">
    <location>
        <begin position="260"/>
        <end position="277"/>
    </location>
</feature>
<keyword evidence="5" id="KW-1185">Reference proteome</keyword>
<dbReference type="Pfam" id="PF01344">
    <property type="entry name" value="Kelch_1"/>
    <property type="match status" value="3"/>
</dbReference>
<evidence type="ECO:0000256" key="2">
    <source>
        <dbReference type="ARBA" id="ARBA00022737"/>
    </source>
</evidence>
<dbReference type="SUPFAM" id="SSF117281">
    <property type="entry name" value="Kelch motif"/>
    <property type="match status" value="1"/>
</dbReference>
<dbReference type="PANTHER" id="PTHR45632:SF3">
    <property type="entry name" value="KELCH-LIKE PROTEIN 32"/>
    <property type="match status" value="1"/>
</dbReference>
<evidence type="ECO:0000256" key="3">
    <source>
        <dbReference type="SAM" id="Phobius"/>
    </source>
</evidence>
<dbReference type="SMART" id="SM00612">
    <property type="entry name" value="Kelch"/>
    <property type="match status" value="4"/>
</dbReference>
<dbReference type="Gene3D" id="2.120.10.80">
    <property type="entry name" value="Kelch-type beta propeller"/>
    <property type="match status" value="2"/>
</dbReference>
<sequence length="438" mass="50455">MGVKLFENRSLERVLESVLHTKTVKSKVKVDVTVLPDTQNDFISENLTEKHTSFVLHFIDENICRIFLDLLRLPSDKLSKNFGNWKSIFDGFDIDGRCVTEINKGLKNQNFICLYSCSGNEIFKDQRNIFKDCFLSETIKEFFRKHEDIRVYQKMIFSIAIHGLVCQVENMGIQMLSPIFSKLRIGYKDLLSPTPEKLTPHRVKRTVPPEQDKELIQTPSSLLFVVLGWSGNAPTVTIEAYLPQAKRWFYIPQNIFVKRAYHGIVILGILIYVIGGFDGRYCHNTTFCFNIHKRRWYRRASMKVPRCYVTALGFKGMVYALGGYDGDERFRSCKVYVCGGFDGYKVLKNVEMYDPDQDQWTLISDMLGPRSGQVLISHKGKLLVIGGFNGEMRLRTVERFDEEKNVWVQHIPLLNARSNFAAVVLEDQLHVIGGYNGE</sequence>
<dbReference type="PANTHER" id="PTHR45632">
    <property type="entry name" value="LD33804P"/>
    <property type="match status" value="1"/>
</dbReference>
<organism evidence="4 5">
    <name type="scientific">Argiope bruennichi</name>
    <name type="common">Wasp spider</name>
    <name type="synonym">Aranea bruennichi</name>
    <dbReference type="NCBI Taxonomy" id="94029"/>
    <lineage>
        <taxon>Eukaryota</taxon>
        <taxon>Metazoa</taxon>
        <taxon>Ecdysozoa</taxon>
        <taxon>Arthropoda</taxon>
        <taxon>Chelicerata</taxon>
        <taxon>Arachnida</taxon>
        <taxon>Araneae</taxon>
        <taxon>Araneomorphae</taxon>
        <taxon>Entelegynae</taxon>
        <taxon>Araneoidea</taxon>
        <taxon>Araneidae</taxon>
        <taxon>Argiope</taxon>
    </lineage>
</organism>
<reference evidence="4" key="1">
    <citation type="journal article" date="2020" name="bioRxiv">
        <title>Chromosome-level reference genome of the European wasp spider Argiope bruennichi: a resource for studies on range expansion and evolutionary adaptation.</title>
        <authorList>
            <person name="Sheffer M.M."/>
            <person name="Hoppe A."/>
            <person name="Krehenwinkel H."/>
            <person name="Uhl G."/>
            <person name="Kuss A.W."/>
            <person name="Jensen L."/>
            <person name="Jensen C."/>
            <person name="Gillespie R.G."/>
            <person name="Hoff K.J."/>
            <person name="Prost S."/>
        </authorList>
    </citation>
    <scope>NUCLEOTIDE SEQUENCE</scope>
</reference>
<gene>
    <name evidence="4" type="ORF">HNY73_013159</name>
</gene>
<keyword evidence="1" id="KW-0880">Kelch repeat</keyword>
<keyword evidence="3" id="KW-0472">Membrane</keyword>
<dbReference type="EMBL" id="JABXBU010001863">
    <property type="protein sequence ID" value="KAF8782928.1"/>
    <property type="molecule type" value="Genomic_DNA"/>
</dbReference>
<keyword evidence="3" id="KW-1133">Transmembrane helix</keyword>
<protein>
    <submittedName>
        <fullName evidence="4">Kelch-like protein 10 like protein</fullName>
    </submittedName>
</protein>
<reference evidence="4" key="2">
    <citation type="submission" date="2020-06" db="EMBL/GenBank/DDBJ databases">
        <authorList>
            <person name="Sheffer M."/>
        </authorList>
    </citation>
    <scope>NUCLEOTIDE SEQUENCE</scope>
</reference>
<evidence type="ECO:0000313" key="5">
    <source>
        <dbReference type="Proteomes" id="UP000807504"/>
    </source>
</evidence>
<dbReference type="InterPro" id="IPR015915">
    <property type="entry name" value="Kelch-typ_b-propeller"/>
</dbReference>
<accession>A0A8T0F1Y1</accession>
<proteinExistence type="predicted"/>
<dbReference type="Proteomes" id="UP000807504">
    <property type="component" value="Unassembled WGS sequence"/>
</dbReference>
<dbReference type="AlphaFoldDB" id="A0A8T0F1Y1"/>
<comment type="caution">
    <text evidence="4">The sequence shown here is derived from an EMBL/GenBank/DDBJ whole genome shotgun (WGS) entry which is preliminary data.</text>
</comment>
<keyword evidence="2" id="KW-0677">Repeat</keyword>
<dbReference type="InterPro" id="IPR006652">
    <property type="entry name" value="Kelch_1"/>
</dbReference>
<keyword evidence="3" id="KW-0812">Transmembrane</keyword>
<name>A0A8T0F1Y1_ARGBR</name>
<evidence type="ECO:0000313" key="4">
    <source>
        <dbReference type="EMBL" id="KAF8782928.1"/>
    </source>
</evidence>